<dbReference type="InterPro" id="IPR005336">
    <property type="entry name" value="MPC"/>
</dbReference>
<keyword evidence="6 9" id="KW-1133">Transmembrane helix</keyword>
<keyword evidence="3 9" id="KW-0813">Transport</keyword>
<evidence type="ECO:0000313" key="11">
    <source>
        <dbReference type="Proteomes" id="UP000799779"/>
    </source>
</evidence>
<comment type="subcellular location">
    <subcellularLocation>
        <location evidence="1 9">Mitochondrion inner membrane</location>
        <topology evidence="1 9">Multi-pass membrane protein</topology>
    </subcellularLocation>
</comment>
<accession>A0A6A5W4L3</accession>
<evidence type="ECO:0000256" key="3">
    <source>
        <dbReference type="ARBA" id="ARBA00022448"/>
    </source>
</evidence>
<dbReference type="EMBL" id="ML977628">
    <property type="protein sequence ID" value="KAF1996197.1"/>
    <property type="molecule type" value="Genomic_DNA"/>
</dbReference>
<keyword evidence="11" id="KW-1185">Reference proteome</keyword>
<evidence type="ECO:0000256" key="9">
    <source>
        <dbReference type="RuleBase" id="RU363100"/>
    </source>
</evidence>
<evidence type="ECO:0000256" key="5">
    <source>
        <dbReference type="ARBA" id="ARBA00022792"/>
    </source>
</evidence>
<keyword evidence="5 9" id="KW-0999">Mitochondrion inner membrane</keyword>
<protein>
    <recommendedName>
        <fullName evidence="9">Mitochondrial pyruvate carrier</fullName>
    </recommendedName>
</protein>
<comment type="function">
    <text evidence="9">Mediates the uptake of pyruvate into mitochondria.</text>
</comment>
<organism evidence="10 11">
    <name type="scientific">Amniculicola lignicola CBS 123094</name>
    <dbReference type="NCBI Taxonomy" id="1392246"/>
    <lineage>
        <taxon>Eukaryota</taxon>
        <taxon>Fungi</taxon>
        <taxon>Dikarya</taxon>
        <taxon>Ascomycota</taxon>
        <taxon>Pezizomycotina</taxon>
        <taxon>Dothideomycetes</taxon>
        <taxon>Pleosporomycetidae</taxon>
        <taxon>Pleosporales</taxon>
        <taxon>Amniculicolaceae</taxon>
        <taxon>Amniculicola</taxon>
    </lineage>
</organism>
<name>A0A6A5W4L3_9PLEO</name>
<evidence type="ECO:0000256" key="7">
    <source>
        <dbReference type="ARBA" id="ARBA00023128"/>
    </source>
</evidence>
<evidence type="ECO:0000256" key="6">
    <source>
        <dbReference type="ARBA" id="ARBA00022989"/>
    </source>
</evidence>
<dbReference type="AlphaFoldDB" id="A0A6A5W4L3"/>
<gene>
    <name evidence="10" type="ORF">P154DRAFT_556403</name>
</gene>
<keyword evidence="4 9" id="KW-0812">Transmembrane</keyword>
<comment type="caution">
    <text evidence="9">Lacks conserved residue(s) required for the propagation of feature annotation.</text>
</comment>
<evidence type="ECO:0000256" key="4">
    <source>
        <dbReference type="ARBA" id="ARBA00022692"/>
    </source>
</evidence>
<dbReference type="GO" id="GO:0006850">
    <property type="term" value="P:pyruvate import into mitochondria"/>
    <property type="evidence" value="ECO:0007669"/>
    <property type="project" value="InterPro"/>
</dbReference>
<keyword evidence="7 9" id="KW-0496">Mitochondrion</keyword>
<dbReference type="PANTHER" id="PTHR14154">
    <property type="entry name" value="UPF0041 BRAIN PROTEIN 44-RELATED"/>
    <property type="match status" value="1"/>
</dbReference>
<sequence>MSFRPGSRIFTAFARPLFRQPLLRRRIATDGAPATEQTGFNKFWNSKVGPKTVHFWAPVMKWAIVLAGVSDFARPAEALSLNTNAALMCTGLIWTRWCFVIRPKNYFLAAVNFFLGVVGFTQTVRILMYRRSLKDGGLEGKEGVEGAVDGVKEVVKEVVKS</sequence>
<dbReference type="OrthoDB" id="869189at2759"/>
<proteinExistence type="inferred from homology"/>
<dbReference type="GO" id="GO:0005743">
    <property type="term" value="C:mitochondrial inner membrane"/>
    <property type="evidence" value="ECO:0007669"/>
    <property type="project" value="UniProtKB-SubCell"/>
</dbReference>
<dbReference type="Pfam" id="PF03650">
    <property type="entry name" value="MPC"/>
    <property type="match status" value="1"/>
</dbReference>
<evidence type="ECO:0000256" key="1">
    <source>
        <dbReference type="ARBA" id="ARBA00004448"/>
    </source>
</evidence>
<reference evidence="10" key="1">
    <citation type="journal article" date="2020" name="Stud. Mycol.">
        <title>101 Dothideomycetes genomes: a test case for predicting lifestyles and emergence of pathogens.</title>
        <authorList>
            <person name="Haridas S."/>
            <person name="Albert R."/>
            <person name="Binder M."/>
            <person name="Bloem J."/>
            <person name="Labutti K."/>
            <person name="Salamov A."/>
            <person name="Andreopoulos B."/>
            <person name="Baker S."/>
            <person name="Barry K."/>
            <person name="Bills G."/>
            <person name="Bluhm B."/>
            <person name="Cannon C."/>
            <person name="Castanera R."/>
            <person name="Culley D."/>
            <person name="Daum C."/>
            <person name="Ezra D."/>
            <person name="Gonzalez J."/>
            <person name="Henrissat B."/>
            <person name="Kuo A."/>
            <person name="Liang C."/>
            <person name="Lipzen A."/>
            <person name="Lutzoni F."/>
            <person name="Magnuson J."/>
            <person name="Mondo S."/>
            <person name="Nolan M."/>
            <person name="Ohm R."/>
            <person name="Pangilinan J."/>
            <person name="Park H.-J."/>
            <person name="Ramirez L."/>
            <person name="Alfaro M."/>
            <person name="Sun H."/>
            <person name="Tritt A."/>
            <person name="Yoshinaga Y."/>
            <person name="Zwiers L.-H."/>
            <person name="Turgeon B."/>
            <person name="Goodwin S."/>
            <person name="Spatafora J."/>
            <person name="Crous P."/>
            <person name="Grigoriev I."/>
        </authorList>
    </citation>
    <scope>NUCLEOTIDE SEQUENCE</scope>
    <source>
        <strain evidence="10">CBS 123094</strain>
    </source>
</reference>
<evidence type="ECO:0000313" key="10">
    <source>
        <dbReference type="EMBL" id="KAF1996197.1"/>
    </source>
</evidence>
<dbReference type="Proteomes" id="UP000799779">
    <property type="component" value="Unassembled WGS sequence"/>
</dbReference>
<comment type="similarity">
    <text evidence="2 9">Belongs to the mitochondrial pyruvate carrier (MPC) (TC 2.A.105) family.</text>
</comment>
<keyword evidence="8 9" id="KW-0472">Membrane</keyword>
<evidence type="ECO:0000256" key="8">
    <source>
        <dbReference type="ARBA" id="ARBA00023136"/>
    </source>
</evidence>
<evidence type="ECO:0000256" key="2">
    <source>
        <dbReference type="ARBA" id="ARBA00006416"/>
    </source>
</evidence>
<feature type="transmembrane region" description="Helical" evidence="9">
    <location>
        <begin position="106"/>
        <end position="128"/>
    </location>
</feature>